<evidence type="ECO:0000313" key="2">
    <source>
        <dbReference type="EMBL" id="ESR22525.1"/>
    </source>
</evidence>
<accession>V4RGV9</accession>
<comment type="caution">
    <text evidence="2">The sequence shown here is derived from an EMBL/GenBank/DDBJ whole genome shotgun (WGS) entry which is preliminary data.</text>
</comment>
<dbReference type="EC" id="3.5.1.4" evidence="2"/>
<evidence type="ECO:0000259" key="1">
    <source>
        <dbReference type="Pfam" id="PF01425"/>
    </source>
</evidence>
<dbReference type="RefSeq" id="WP_023434196.1">
    <property type="nucleotide sequence ID" value="NZ_AWXZ01000042.1"/>
</dbReference>
<keyword evidence="3" id="KW-1185">Reference proteome</keyword>
<sequence>MTDALHDLTATETVHLLRRREVSPRELVEASIARIETVDGQGGEEVTRAERARGEIHMRLMDFFGDHDLLACPAVIVPPLPVTERFPTRIEGEPLQSYTDWMSLTFVLTLSGCPVVSAPVGPTADGLPVELQLVGRPQGEFALLQAAQFLEGVTGRVSPSLA</sequence>
<protein>
    <submittedName>
        <fullName evidence="2">Amidase</fullName>
        <ecNumber evidence="2">3.5.1.4</ecNumber>
    </submittedName>
</protein>
<dbReference type="PANTHER" id="PTHR43372">
    <property type="entry name" value="FATTY-ACID AMIDE HYDROLASE"/>
    <property type="match status" value="1"/>
</dbReference>
<feature type="domain" description="Amidase" evidence="1">
    <location>
        <begin position="27"/>
        <end position="144"/>
    </location>
</feature>
<dbReference type="EMBL" id="AWXZ01000042">
    <property type="protein sequence ID" value="ESR22525.1"/>
    <property type="molecule type" value="Genomic_DNA"/>
</dbReference>
<dbReference type="InterPro" id="IPR052739">
    <property type="entry name" value="FAAH2"/>
</dbReference>
<dbReference type="InterPro" id="IPR023631">
    <property type="entry name" value="Amidase_dom"/>
</dbReference>
<keyword evidence="2" id="KW-0378">Hydrolase</keyword>
<dbReference type="Pfam" id="PF01425">
    <property type="entry name" value="Amidase"/>
    <property type="match status" value="1"/>
</dbReference>
<evidence type="ECO:0000313" key="3">
    <source>
        <dbReference type="Proteomes" id="UP000017819"/>
    </source>
</evidence>
<dbReference type="Proteomes" id="UP000017819">
    <property type="component" value="Unassembled WGS sequence"/>
</dbReference>
<dbReference type="GO" id="GO:0012505">
    <property type="term" value="C:endomembrane system"/>
    <property type="evidence" value="ECO:0007669"/>
    <property type="project" value="TreeGrafter"/>
</dbReference>
<dbReference type="InterPro" id="IPR036928">
    <property type="entry name" value="AS_sf"/>
</dbReference>
<dbReference type="eggNOG" id="COG0154">
    <property type="taxonomic scope" value="Bacteria"/>
</dbReference>
<dbReference type="SUPFAM" id="SSF75304">
    <property type="entry name" value="Amidase signature (AS) enzymes"/>
    <property type="match status" value="1"/>
</dbReference>
<name>V4RGV9_9HYPH</name>
<dbReference type="GO" id="GO:0004040">
    <property type="term" value="F:amidase activity"/>
    <property type="evidence" value="ECO:0007669"/>
    <property type="project" value="UniProtKB-EC"/>
</dbReference>
<proteinExistence type="predicted"/>
<organism evidence="2 3">
    <name type="scientific">Lutibaculum baratangense AMV1</name>
    <dbReference type="NCBI Taxonomy" id="631454"/>
    <lineage>
        <taxon>Bacteria</taxon>
        <taxon>Pseudomonadati</taxon>
        <taxon>Pseudomonadota</taxon>
        <taxon>Alphaproteobacteria</taxon>
        <taxon>Hyphomicrobiales</taxon>
        <taxon>Tepidamorphaceae</taxon>
        <taxon>Lutibaculum</taxon>
    </lineage>
</organism>
<gene>
    <name evidence="2" type="ORF">N177_4090</name>
</gene>
<dbReference type="Gene3D" id="3.90.1300.10">
    <property type="entry name" value="Amidase signature (AS) domain"/>
    <property type="match status" value="2"/>
</dbReference>
<dbReference type="PANTHER" id="PTHR43372:SF4">
    <property type="entry name" value="FATTY-ACID AMIDE HYDROLASE 2"/>
    <property type="match status" value="1"/>
</dbReference>
<dbReference type="OrthoDB" id="9814821at2"/>
<reference evidence="2 3" key="1">
    <citation type="journal article" date="2014" name="Genome Announc.">
        <title>Draft Genome Sequence of Lutibaculum baratangense Strain AMV1T, Isolated from a Mud Volcano in Andamans, India.</title>
        <authorList>
            <person name="Singh A."/>
            <person name="Sreenivas A."/>
            <person name="Sathyanarayana Reddy G."/>
            <person name="Pinnaka A.K."/>
            <person name="Shivaji S."/>
        </authorList>
    </citation>
    <scope>NUCLEOTIDE SEQUENCE [LARGE SCALE GENOMIC DNA]</scope>
    <source>
        <strain evidence="2 3">AMV1</strain>
    </source>
</reference>
<dbReference type="AlphaFoldDB" id="V4RGV9"/>
<dbReference type="STRING" id="631454.N177_4090"/>